<dbReference type="EMBL" id="GBRH01185404">
    <property type="protein sequence ID" value="JAE12492.1"/>
    <property type="molecule type" value="Transcribed_RNA"/>
</dbReference>
<accession>A0A0A9FJH3</accession>
<organism evidence="1">
    <name type="scientific">Arundo donax</name>
    <name type="common">Giant reed</name>
    <name type="synonym">Donax arundinaceus</name>
    <dbReference type="NCBI Taxonomy" id="35708"/>
    <lineage>
        <taxon>Eukaryota</taxon>
        <taxon>Viridiplantae</taxon>
        <taxon>Streptophyta</taxon>
        <taxon>Embryophyta</taxon>
        <taxon>Tracheophyta</taxon>
        <taxon>Spermatophyta</taxon>
        <taxon>Magnoliopsida</taxon>
        <taxon>Liliopsida</taxon>
        <taxon>Poales</taxon>
        <taxon>Poaceae</taxon>
        <taxon>PACMAD clade</taxon>
        <taxon>Arundinoideae</taxon>
        <taxon>Arundineae</taxon>
        <taxon>Arundo</taxon>
    </lineage>
</organism>
<reference evidence="1" key="1">
    <citation type="submission" date="2014-09" db="EMBL/GenBank/DDBJ databases">
        <authorList>
            <person name="Magalhaes I.L.F."/>
            <person name="Oliveira U."/>
            <person name="Santos F.R."/>
            <person name="Vidigal T.H.D.A."/>
            <person name="Brescovit A.D."/>
            <person name="Santos A.J."/>
        </authorList>
    </citation>
    <scope>NUCLEOTIDE SEQUENCE</scope>
    <source>
        <tissue evidence="1">Shoot tissue taken approximately 20 cm above the soil surface</tissue>
    </source>
</reference>
<sequence>MEQPLNTRHSIVISRYMHHLKKFYKSAR</sequence>
<reference evidence="1" key="2">
    <citation type="journal article" date="2015" name="Data Brief">
        <title>Shoot transcriptome of the giant reed, Arundo donax.</title>
        <authorList>
            <person name="Barrero R.A."/>
            <person name="Guerrero F.D."/>
            <person name="Moolhuijzen P."/>
            <person name="Goolsby J.A."/>
            <person name="Tidwell J."/>
            <person name="Bellgard S.E."/>
            <person name="Bellgard M.I."/>
        </authorList>
    </citation>
    <scope>NUCLEOTIDE SEQUENCE</scope>
    <source>
        <tissue evidence="1">Shoot tissue taken approximately 20 cm above the soil surface</tissue>
    </source>
</reference>
<evidence type="ECO:0000313" key="1">
    <source>
        <dbReference type="EMBL" id="JAE12492.1"/>
    </source>
</evidence>
<proteinExistence type="predicted"/>
<name>A0A0A9FJH3_ARUDO</name>
<dbReference type="AlphaFoldDB" id="A0A0A9FJH3"/>
<protein>
    <submittedName>
        <fullName evidence="1">Uncharacterized protein</fullName>
    </submittedName>
</protein>